<reference evidence="2" key="1">
    <citation type="journal article" date="2020" name="Stud. Mycol.">
        <title>101 Dothideomycetes genomes: a test case for predicting lifestyles and emergence of pathogens.</title>
        <authorList>
            <person name="Haridas S."/>
            <person name="Albert R."/>
            <person name="Binder M."/>
            <person name="Bloem J."/>
            <person name="Labutti K."/>
            <person name="Salamov A."/>
            <person name="Andreopoulos B."/>
            <person name="Baker S."/>
            <person name="Barry K."/>
            <person name="Bills G."/>
            <person name="Bluhm B."/>
            <person name="Cannon C."/>
            <person name="Castanera R."/>
            <person name="Culley D."/>
            <person name="Daum C."/>
            <person name="Ezra D."/>
            <person name="Gonzalez J."/>
            <person name="Henrissat B."/>
            <person name="Kuo A."/>
            <person name="Liang C."/>
            <person name="Lipzen A."/>
            <person name="Lutzoni F."/>
            <person name="Magnuson J."/>
            <person name="Mondo S."/>
            <person name="Nolan M."/>
            <person name="Ohm R."/>
            <person name="Pangilinan J."/>
            <person name="Park H.-J."/>
            <person name="Ramirez L."/>
            <person name="Alfaro M."/>
            <person name="Sun H."/>
            <person name="Tritt A."/>
            <person name="Yoshinaga Y."/>
            <person name="Zwiers L.-H."/>
            <person name="Turgeon B."/>
            <person name="Goodwin S."/>
            <person name="Spatafora J."/>
            <person name="Crous P."/>
            <person name="Grigoriev I."/>
        </authorList>
    </citation>
    <scope>NUCLEOTIDE SEQUENCE</scope>
    <source>
        <strain evidence="2">CBS 121167</strain>
    </source>
</reference>
<dbReference type="EMBL" id="ML995764">
    <property type="protein sequence ID" value="KAF2135066.1"/>
    <property type="molecule type" value="Genomic_DNA"/>
</dbReference>
<sequence length="150" mass="16616">MLGNSEKTRDIHMSSSSSNPSANIGSSSSGPQINSEDPEIKRERSRTRSESPVIVGERGVNPNIPEVQVDDNGGFYRTNQIPLKYTITKGSEIVTDYRPNGRNQPYACSIANAIEDFQKNRGGGRQVPELDNKAQAFFDNFLTHNFPNKN</sequence>
<evidence type="ECO:0000256" key="1">
    <source>
        <dbReference type="SAM" id="MobiDB-lite"/>
    </source>
</evidence>
<feature type="region of interest" description="Disordered" evidence="1">
    <location>
        <begin position="1"/>
        <end position="66"/>
    </location>
</feature>
<accession>A0A6A6ATZ7</accession>
<organism evidence="2 3">
    <name type="scientific">Aplosporella prunicola CBS 121167</name>
    <dbReference type="NCBI Taxonomy" id="1176127"/>
    <lineage>
        <taxon>Eukaryota</taxon>
        <taxon>Fungi</taxon>
        <taxon>Dikarya</taxon>
        <taxon>Ascomycota</taxon>
        <taxon>Pezizomycotina</taxon>
        <taxon>Dothideomycetes</taxon>
        <taxon>Dothideomycetes incertae sedis</taxon>
        <taxon>Botryosphaeriales</taxon>
        <taxon>Aplosporellaceae</taxon>
        <taxon>Aplosporella</taxon>
    </lineage>
</organism>
<evidence type="ECO:0000313" key="3">
    <source>
        <dbReference type="Proteomes" id="UP000799438"/>
    </source>
</evidence>
<evidence type="ECO:0000313" key="2">
    <source>
        <dbReference type="EMBL" id="KAF2135066.1"/>
    </source>
</evidence>
<name>A0A6A6ATZ7_9PEZI</name>
<proteinExistence type="predicted"/>
<feature type="compositionally biased region" description="Basic and acidic residues" evidence="1">
    <location>
        <begin position="38"/>
        <end position="49"/>
    </location>
</feature>
<feature type="compositionally biased region" description="Basic and acidic residues" evidence="1">
    <location>
        <begin position="1"/>
        <end position="12"/>
    </location>
</feature>
<dbReference type="RefSeq" id="XP_033390788.1">
    <property type="nucleotide sequence ID" value="XM_033543734.1"/>
</dbReference>
<dbReference type="Proteomes" id="UP000799438">
    <property type="component" value="Unassembled WGS sequence"/>
</dbReference>
<protein>
    <submittedName>
        <fullName evidence="2">Uncharacterized protein</fullName>
    </submittedName>
</protein>
<dbReference type="AlphaFoldDB" id="A0A6A6ATZ7"/>
<keyword evidence="3" id="KW-1185">Reference proteome</keyword>
<dbReference type="GeneID" id="54301231"/>
<feature type="compositionally biased region" description="Low complexity" evidence="1">
    <location>
        <begin position="14"/>
        <end position="31"/>
    </location>
</feature>
<gene>
    <name evidence="2" type="ORF">K452DRAFT_314240</name>
</gene>